<evidence type="ECO:0000256" key="5">
    <source>
        <dbReference type="ARBA" id="ARBA00023128"/>
    </source>
</evidence>
<dbReference type="Pfam" id="PF00378">
    <property type="entry name" value="ECH_1"/>
    <property type="match status" value="1"/>
</dbReference>
<keyword evidence="5" id="KW-0496">Mitochondrion</keyword>
<name>A0AAV4CCT9_9GAST</name>
<dbReference type="InterPro" id="IPR014748">
    <property type="entry name" value="Enoyl-CoA_hydra_C"/>
</dbReference>
<reference evidence="8 9" key="1">
    <citation type="journal article" date="2021" name="Elife">
        <title>Chloroplast acquisition without the gene transfer in kleptoplastic sea slugs, Plakobranchus ocellatus.</title>
        <authorList>
            <person name="Maeda T."/>
            <person name="Takahashi S."/>
            <person name="Yoshida T."/>
            <person name="Shimamura S."/>
            <person name="Takaki Y."/>
            <person name="Nagai Y."/>
            <person name="Toyoda A."/>
            <person name="Suzuki Y."/>
            <person name="Arimoto A."/>
            <person name="Ishii H."/>
            <person name="Satoh N."/>
            <person name="Nishiyama T."/>
            <person name="Hasebe M."/>
            <person name="Maruyama T."/>
            <person name="Minagawa J."/>
            <person name="Obokata J."/>
            <person name="Shigenobu S."/>
        </authorList>
    </citation>
    <scope>NUCLEOTIDE SEQUENCE [LARGE SCALE GENOMIC DNA]</scope>
</reference>
<comment type="caution">
    <text evidence="8">The sequence shown here is derived from an EMBL/GenBank/DDBJ whole genome shotgun (WGS) entry which is preliminary data.</text>
</comment>
<evidence type="ECO:0000256" key="2">
    <source>
        <dbReference type="ARBA" id="ARBA00022832"/>
    </source>
</evidence>
<evidence type="ECO:0000256" key="3">
    <source>
        <dbReference type="ARBA" id="ARBA00022946"/>
    </source>
</evidence>
<comment type="function">
    <text evidence="6">May play a role in fatty acid biosynthesis and insulin sensitivity.</text>
</comment>
<dbReference type="PANTHER" id="PTHR43602">
    <property type="match status" value="1"/>
</dbReference>
<comment type="subcellular location">
    <subcellularLocation>
        <location evidence="1">Mitochondrion</location>
    </subcellularLocation>
</comment>
<dbReference type="PANTHER" id="PTHR43602:SF1">
    <property type="entry name" value="ENOYL-COA HYDRATASE DOMAIN-CONTAINING PROTEIN 3, MITOCHONDRIAL"/>
    <property type="match status" value="1"/>
</dbReference>
<dbReference type="Gene3D" id="1.10.12.10">
    <property type="entry name" value="Lyase 2-enoyl-coa Hydratase, Chain A, domain 2"/>
    <property type="match status" value="1"/>
</dbReference>
<dbReference type="GO" id="GO:0006631">
    <property type="term" value="P:fatty acid metabolic process"/>
    <property type="evidence" value="ECO:0007669"/>
    <property type="project" value="UniProtKB-KW"/>
</dbReference>
<evidence type="ECO:0000313" key="9">
    <source>
        <dbReference type="Proteomes" id="UP000735302"/>
    </source>
</evidence>
<dbReference type="InterPro" id="IPR052377">
    <property type="entry name" value="Mitochondrial_ECH-domain"/>
</dbReference>
<keyword evidence="3" id="KW-0809">Transit peptide</keyword>
<dbReference type="EMBL" id="BLXT01006100">
    <property type="protein sequence ID" value="GFO28944.1"/>
    <property type="molecule type" value="Genomic_DNA"/>
</dbReference>
<dbReference type="Gene3D" id="3.90.226.10">
    <property type="entry name" value="2-enoyl-CoA Hydratase, Chain A, domain 1"/>
    <property type="match status" value="1"/>
</dbReference>
<evidence type="ECO:0000256" key="6">
    <source>
        <dbReference type="ARBA" id="ARBA00037410"/>
    </source>
</evidence>
<keyword evidence="4" id="KW-0443">Lipid metabolism</keyword>
<dbReference type="CDD" id="cd06558">
    <property type="entry name" value="crotonase-like"/>
    <property type="match status" value="1"/>
</dbReference>
<evidence type="ECO:0000256" key="7">
    <source>
        <dbReference type="ARBA" id="ARBA00040545"/>
    </source>
</evidence>
<keyword evidence="2" id="KW-0276">Fatty acid metabolism</keyword>
<accession>A0AAV4CCT9</accession>
<gene>
    <name evidence="8" type="ORF">PoB_005544900</name>
</gene>
<dbReference type="GO" id="GO:0016836">
    <property type="term" value="F:hydro-lyase activity"/>
    <property type="evidence" value="ECO:0007669"/>
    <property type="project" value="TreeGrafter"/>
</dbReference>
<dbReference type="GO" id="GO:0005739">
    <property type="term" value="C:mitochondrion"/>
    <property type="evidence" value="ECO:0007669"/>
    <property type="project" value="UniProtKB-SubCell"/>
</dbReference>
<organism evidence="8 9">
    <name type="scientific">Plakobranchus ocellatus</name>
    <dbReference type="NCBI Taxonomy" id="259542"/>
    <lineage>
        <taxon>Eukaryota</taxon>
        <taxon>Metazoa</taxon>
        <taxon>Spiralia</taxon>
        <taxon>Lophotrochozoa</taxon>
        <taxon>Mollusca</taxon>
        <taxon>Gastropoda</taxon>
        <taxon>Heterobranchia</taxon>
        <taxon>Euthyneura</taxon>
        <taxon>Panpulmonata</taxon>
        <taxon>Sacoglossa</taxon>
        <taxon>Placobranchoidea</taxon>
        <taxon>Plakobranchidae</taxon>
        <taxon>Plakobranchus</taxon>
    </lineage>
</organism>
<keyword evidence="9" id="KW-1185">Reference proteome</keyword>
<dbReference type="SUPFAM" id="SSF52096">
    <property type="entry name" value="ClpP/crotonase"/>
    <property type="match status" value="1"/>
</dbReference>
<sequence>MSLINSASRFARAAVRCAKHTDFKDCFLKGQHNSSRITSQLFSTSSVHRVQNVQTEHEPLTLSTEQNGIRTICLNNPKKRNALSLAMLQSLYHDLKRDQKDLRVIILTAKGRVFSAGHDLKELTPETGSDYHEEVFSTCTSVMNLIQDLDVPVIAQINGLATAAGCQLVATCDIAVASASSQFATPGVNVGLFCTTPAVAVGRSVPRKVAMEMLLTGHPISAQDALLHGLVSKVVPDDDVERETMKIAERICETSKRVSALGKATFYAQMALERRNAYRLAERIMVENLTLDDGIEGIEAFIQKRKPIWNRED</sequence>
<dbReference type="Proteomes" id="UP000735302">
    <property type="component" value="Unassembled WGS sequence"/>
</dbReference>
<dbReference type="InterPro" id="IPR001753">
    <property type="entry name" value="Enoyl-CoA_hydra/iso"/>
</dbReference>
<evidence type="ECO:0000256" key="1">
    <source>
        <dbReference type="ARBA" id="ARBA00004173"/>
    </source>
</evidence>
<dbReference type="InterPro" id="IPR029045">
    <property type="entry name" value="ClpP/crotonase-like_dom_sf"/>
</dbReference>
<proteinExistence type="predicted"/>
<evidence type="ECO:0000313" key="8">
    <source>
        <dbReference type="EMBL" id="GFO28944.1"/>
    </source>
</evidence>
<dbReference type="NCBIfam" id="NF006008">
    <property type="entry name" value="PRK08139.1"/>
    <property type="match status" value="1"/>
</dbReference>
<protein>
    <recommendedName>
        <fullName evidence="7">Enoyl-CoA hydratase domain-containing protein 3, mitochondrial</fullName>
    </recommendedName>
</protein>
<dbReference type="AlphaFoldDB" id="A0AAV4CCT9"/>
<evidence type="ECO:0000256" key="4">
    <source>
        <dbReference type="ARBA" id="ARBA00023098"/>
    </source>
</evidence>